<dbReference type="GO" id="GO:0006046">
    <property type="term" value="P:N-acetylglucosamine catabolic process"/>
    <property type="evidence" value="ECO:0007669"/>
    <property type="project" value="UniProtKB-UniRule"/>
</dbReference>
<dbReference type="RefSeq" id="WP_033101050.1">
    <property type="nucleotide sequence ID" value="NZ_JACEIP010000002.1"/>
</dbReference>
<dbReference type="SUPFAM" id="SSF100950">
    <property type="entry name" value="NagB/RpiA/CoA transferase-like"/>
    <property type="match status" value="1"/>
</dbReference>
<keyword evidence="3 4" id="KW-0119">Carbohydrate metabolism</keyword>
<comment type="function">
    <text evidence="4">Catalyzes the reversible isomerization-deamination of glucosamine 6-phosphate (GlcN6P) to form fructose 6-phosphate (Fru6P) and ammonium ion.</text>
</comment>
<evidence type="ECO:0000256" key="3">
    <source>
        <dbReference type="ARBA" id="ARBA00023277"/>
    </source>
</evidence>
<dbReference type="PROSITE" id="PS01161">
    <property type="entry name" value="GLC_GALNAC_ISOMERASE"/>
    <property type="match status" value="1"/>
</dbReference>
<dbReference type="GO" id="GO:0019262">
    <property type="term" value="P:N-acetylneuraminate catabolic process"/>
    <property type="evidence" value="ECO:0007669"/>
    <property type="project" value="UniProtKB-UniRule"/>
</dbReference>
<organism evidence="6 7">
    <name type="scientific">Thermoactinomyces daqus</name>
    <dbReference type="NCBI Taxonomy" id="1329516"/>
    <lineage>
        <taxon>Bacteria</taxon>
        <taxon>Bacillati</taxon>
        <taxon>Bacillota</taxon>
        <taxon>Bacilli</taxon>
        <taxon>Bacillales</taxon>
        <taxon>Thermoactinomycetaceae</taxon>
        <taxon>Thermoactinomyces</taxon>
    </lineage>
</organism>
<dbReference type="PANTHER" id="PTHR11280:SF5">
    <property type="entry name" value="GLUCOSAMINE-6-PHOSPHATE ISOMERASE"/>
    <property type="match status" value="1"/>
</dbReference>
<evidence type="ECO:0000256" key="1">
    <source>
        <dbReference type="ARBA" id="ARBA00000644"/>
    </source>
</evidence>
<dbReference type="Gene3D" id="3.40.50.1360">
    <property type="match status" value="1"/>
</dbReference>
<dbReference type="CDD" id="cd01399">
    <property type="entry name" value="GlcN6P_deaminase"/>
    <property type="match status" value="1"/>
</dbReference>
<comment type="caution">
    <text evidence="6">The sequence shown here is derived from an EMBL/GenBank/DDBJ whole genome shotgun (WGS) entry which is preliminary data.</text>
</comment>
<dbReference type="InterPro" id="IPR037171">
    <property type="entry name" value="NagB/RpiA_transferase-like"/>
</dbReference>
<dbReference type="HAMAP" id="MF_01241">
    <property type="entry name" value="GlcN6P_deamin"/>
    <property type="match status" value="1"/>
</dbReference>
<evidence type="ECO:0000313" key="7">
    <source>
        <dbReference type="Proteomes" id="UP000530514"/>
    </source>
</evidence>
<comment type="caution">
    <text evidence="4">Lacks conserved residue(s) required for the propagation of feature annotation.</text>
</comment>
<dbReference type="GO" id="GO:0005737">
    <property type="term" value="C:cytoplasm"/>
    <property type="evidence" value="ECO:0007669"/>
    <property type="project" value="TreeGrafter"/>
</dbReference>
<dbReference type="UniPathway" id="UPA00629">
    <property type="reaction ID" value="UER00684"/>
</dbReference>
<keyword evidence="2 4" id="KW-0378">Hydrolase</keyword>
<reference evidence="6 7" key="1">
    <citation type="submission" date="2020-07" db="EMBL/GenBank/DDBJ databases">
        <authorList>
            <person name="Feng H."/>
        </authorList>
    </citation>
    <scope>NUCLEOTIDE SEQUENCE [LARGE SCALE GENOMIC DNA]</scope>
    <source>
        <strain evidence="7">s-11</strain>
    </source>
</reference>
<comment type="similarity">
    <text evidence="4">Belongs to the glucosamine/galactosamine-6-phosphate isomerase family. NagB subfamily.</text>
</comment>
<feature type="active site" description="For ring-opening step" evidence="4">
    <location>
        <position position="136"/>
    </location>
</feature>
<dbReference type="PANTHER" id="PTHR11280">
    <property type="entry name" value="GLUCOSAMINE-6-PHOSPHATE ISOMERASE"/>
    <property type="match status" value="1"/>
</dbReference>
<dbReference type="GO" id="GO:0005975">
    <property type="term" value="P:carbohydrate metabolic process"/>
    <property type="evidence" value="ECO:0007669"/>
    <property type="project" value="InterPro"/>
</dbReference>
<dbReference type="OrthoDB" id="9791139at2"/>
<dbReference type="EC" id="3.5.99.6" evidence="4"/>
<dbReference type="NCBIfam" id="TIGR00502">
    <property type="entry name" value="nagB"/>
    <property type="match status" value="1"/>
</dbReference>
<comment type="pathway">
    <text evidence="4">Amino-sugar metabolism; N-acetylneuraminate degradation; D-fructose 6-phosphate from N-acetylneuraminate: step 5/5.</text>
</comment>
<evidence type="ECO:0000313" key="6">
    <source>
        <dbReference type="EMBL" id="MBA4541662.1"/>
    </source>
</evidence>
<evidence type="ECO:0000259" key="5">
    <source>
        <dbReference type="Pfam" id="PF01182"/>
    </source>
</evidence>
<accession>A0A7W2AFY6</accession>
<feature type="active site" description="Proton acceptor; for ring-opening step" evidence="4">
    <location>
        <position position="138"/>
    </location>
</feature>
<dbReference type="Proteomes" id="UP000530514">
    <property type="component" value="Unassembled WGS sequence"/>
</dbReference>
<protein>
    <recommendedName>
        <fullName evidence="4">Glucosamine-6-phosphate deaminase</fullName>
        <ecNumber evidence="4">3.5.99.6</ecNumber>
    </recommendedName>
    <alternativeName>
        <fullName evidence="4">GlcN6P deaminase</fullName>
        <shortName evidence="4">GNPDA</shortName>
    </alternativeName>
    <alternativeName>
        <fullName evidence="4">Glucosamine-6-phosphate isomerase</fullName>
    </alternativeName>
</protein>
<feature type="active site" description="For ring-opening step" evidence="4">
    <location>
        <position position="143"/>
    </location>
</feature>
<name>A0A7W2AFY6_9BACL</name>
<dbReference type="GO" id="GO:0042802">
    <property type="term" value="F:identical protein binding"/>
    <property type="evidence" value="ECO:0007669"/>
    <property type="project" value="TreeGrafter"/>
</dbReference>
<dbReference type="Pfam" id="PF01182">
    <property type="entry name" value="Glucosamine_iso"/>
    <property type="match status" value="1"/>
</dbReference>
<keyword evidence="7" id="KW-1185">Reference proteome</keyword>
<feature type="domain" description="Glucosamine/galactosamine-6-phosphate isomerase" evidence="5">
    <location>
        <begin position="10"/>
        <end position="229"/>
    </location>
</feature>
<evidence type="ECO:0000256" key="2">
    <source>
        <dbReference type="ARBA" id="ARBA00022801"/>
    </source>
</evidence>
<gene>
    <name evidence="4 6" type="primary">nagB</name>
    <name evidence="6" type="ORF">H1164_01920</name>
</gene>
<dbReference type="InterPro" id="IPR006148">
    <property type="entry name" value="Glc/Gal-6P_isomerase"/>
</dbReference>
<dbReference type="InterPro" id="IPR004547">
    <property type="entry name" value="Glucosamine6P_isomerase"/>
</dbReference>
<feature type="active site" description="Proton acceptor; for enolization step" evidence="4">
    <location>
        <position position="67"/>
    </location>
</feature>
<comment type="catalytic activity">
    <reaction evidence="1 4">
        <text>alpha-D-glucosamine 6-phosphate + H2O = beta-D-fructose 6-phosphate + NH4(+)</text>
        <dbReference type="Rhea" id="RHEA:12172"/>
        <dbReference type="ChEBI" id="CHEBI:15377"/>
        <dbReference type="ChEBI" id="CHEBI:28938"/>
        <dbReference type="ChEBI" id="CHEBI:57634"/>
        <dbReference type="ChEBI" id="CHEBI:75989"/>
        <dbReference type="EC" id="3.5.99.6"/>
    </reaction>
</comment>
<dbReference type="GO" id="GO:0004342">
    <property type="term" value="F:glucosamine-6-phosphate deaminase activity"/>
    <property type="evidence" value="ECO:0007669"/>
    <property type="project" value="UniProtKB-UniRule"/>
</dbReference>
<dbReference type="FunFam" id="3.40.50.1360:FF:000003">
    <property type="entry name" value="Glucosamine-6-phosphate deaminase"/>
    <property type="match status" value="1"/>
</dbReference>
<proteinExistence type="inferred from homology"/>
<dbReference type="GO" id="GO:0006043">
    <property type="term" value="P:glucosamine catabolic process"/>
    <property type="evidence" value="ECO:0007669"/>
    <property type="project" value="TreeGrafter"/>
</dbReference>
<evidence type="ECO:0000256" key="4">
    <source>
        <dbReference type="HAMAP-Rule" id="MF_01241"/>
    </source>
</evidence>
<dbReference type="AlphaFoldDB" id="A0A7W2AFY6"/>
<dbReference type="EMBL" id="JACEIP010000002">
    <property type="protein sequence ID" value="MBA4541662.1"/>
    <property type="molecule type" value="Genomic_DNA"/>
</dbReference>
<dbReference type="InterPro" id="IPR018321">
    <property type="entry name" value="Glucosamine6P_isomerase_CS"/>
</dbReference>
<sequence>MQLIKAKDYHDLCHKAAELILRKVKGQKKLTLGLATGGTPQGVYRILVEEARQNGTTYQHVTTFNLDEYVGLPPDHPQSYHTYMNKKLFDFIDIPPQNVHIPDGMAENLEEECRRYEQMIDQSGGIDLQLLGIGINGHIGFNEPGTSFHSFTHVVKLEESTRIANSRFFSSLEEVPAFAVTMGIASIMKSKEILLLAVGKRKAEVLQRLIYGEVTEELPASVLKMHQHVTIIADEEALSSLSVRC</sequence>